<dbReference type="Pfam" id="PF00209">
    <property type="entry name" value="SNF"/>
    <property type="match status" value="1"/>
</dbReference>
<keyword evidence="8" id="KW-0479">Metal-binding</keyword>
<keyword evidence="5 9" id="KW-1133">Transmembrane helix</keyword>
<organism evidence="10 11">
    <name type="scientific">Mytilus galloprovincialis</name>
    <name type="common">Mediterranean mussel</name>
    <dbReference type="NCBI Taxonomy" id="29158"/>
    <lineage>
        <taxon>Eukaryota</taxon>
        <taxon>Metazoa</taxon>
        <taxon>Spiralia</taxon>
        <taxon>Lophotrochozoa</taxon>
        <taxon>Mollusca</taxon>
        <taxon>Bivalvia</taxon>
        <taxon>Autobranchia</taxon>
        <taxon>Pteriomorphia</taxon>
        <taxon>Mytilida</taxon>
        <taxon>Mytiloidea</taxon>
        <taxon>Mytilidae</taxon>
        <taxon>Mytilinae</taxon>
        <taxon>Mytilus</taxon>
    </lineage>
</organism>
<feature type="binding site" evidence="8">
    <location>
        <position position="286"/>
    </location>
    <ligand>
        <name>Na(+)</name>
        <dbReference type="ChEBI" id="CHEBI:29101"/>
        <label>1</label>
    </ligand>
</feature>
<protein>
    <submittedName>
        <fullName evidence="10">Uncharacterized protein</fullName>
    </submittedName>
</protein>
<feature type="transmembrane region" description="Helical" evidence="9">
    <location>
        <begin position="104"/>
        <end position="124"/>
    </location>
</feature>
<dbReference type="SUPFAM" id="SSF161070">
    <property type="entry name" value="SNF-like"/>
    <property type="match status" value="1"/>
</dbReference>
<feature type="transmembrane region" description="Helical" evidence="9">
    <location>
        <begin position="215"/>
        <end position="240"/>
    </location>
</feature>
<feature type="transmembrane region" description="Helical" evidence="9">
    <location>
        <begin position="173"/>
        <end position="203"/>
    </location>
</feature>
<proteinExistence type="inferred from homology"/>
<dbReference type="GO" id="GO:0005283">
    <property type="term" value="F:amino acid:sodium symporter activity"/>
    <property type="evidence" value="ECO:0007669"/>
    <property type="project" value="TreeGrafter"/>
</dbReference>
<comment type="subcellular location">
    <subcellularLocation>
        <location evidence="1">Membrane</location>
        <topology evidence="1">Multi-pass membrane protein</topology>
    </subcellularLocation>
</comment>
<dbReference type="PANTHER" id="PTHR11616">
    <property type="entry name" value="SODIUM/CHLORIDE DEPENDENT TRANSPORTER"/>
    <property type="match status" value="1"/>
</dbReference>
<dbReference type="GO" id="GO:0089718">
    <property type="term" value="P:amino acid import across plasma membrane"/>
    <property type="evidence" value="ECO:0007669"/>
    <property type="project" value="TreeGrafter"/>
</dbReference>
<dbReference type="InterPro" id="IPR000175">
    <property type="entry name" value="Na/ntran_symport"/>
</dbReference>
<name>A0A8B6DPY4_MYTGA</name>
<dbReference type="PRINTS" id="PR00176">
    <property type="entry name" value="NANEUSMPORT"/>
</dbReference>
<keyword evidence="6 9" id="KW-0472">Membrane</keyword>
<evidence type="ECO:0000256" key="5">
    <source>
        <dbReference type="ARBA" id="ARBA00022989"/>
    </source>
</evidence>
<dbReference type="PROSITE" id="PS50267">
    <property type="entry name" value="NA_NEUROTRAN_SYMP_3"/>
    <property type="match status" value="1"/>
</dbReference>
<dbReference type="OrthoDB" id="6581954at2759"/>
<evidence type="ECO:0000256" key="4">
    <source>
        <dbReference type="ARBA" id="ARBA00022692"/>
    </source>
</evidence>
<keyword evidence="4 9" id="KW-0812">Transmembrane</keyword>
<evidence type="ECO:0000256" key="8">
    <source>
        <dbReference type="PIRSR" id="PIRSR600175-1"/>
    </source>
</evidence>
<dbReference type="GO" id="GO:0005886">
    <property type="term" value="C:plasma membrane"/>
    <property type="evidence" value="ECO:0007669"/>
    <property type="project" value="TreeGrafter"/>
</dbReference>
<keyword evidence="11" id="KW-1185">Reference proteome</keyword>
<dbReference type="InterPro" id="IPR037272">
    <property type="entry name" value="SNS_sf"/>
</dbReference>
<feature type="transmembrane region" description="Helical" evidence="9">
    <location>
        <begin position="315"/>
        <end position="337"/>
    </location>
</feature>
<feature type="transmembrane region" description="Helical" evidence="9">
    <location>
        <begin position="343"/>
        <end position="365"/>
    </location>
</feature>
<dbReference type="EMBL" id="UYJE01003816">
    <property type="protein sequence ID" value="VDI22632.1"/>
    <property type="molecule type" value="Genomic_DNA"/>
</dbReference>
<dbReference type="Proteomes" id="UP000596742">
    <property type="component" value="Unassembled WGS sequence"/>
</dbReference>
<feature type="transmembrane region" description="Helical" evidence="9">
    <location>
        <begin position="274"/>
        <end position="303"/>
    </location>
</feature>
<accession>A0A8B6DPY4</accession>
<dbReference type="GO" id="GO:0046872">
    <property type="term" value="F:metal ion binding"/>
    <property type="evidence" value="ECO:0007669"/>
    <property type="project" value="UniProtKB-KW"/>
</dbReference>
<feature type="binding site" evidence="8">
    <location>
        <position position="290"/>
    </location>
    <ligand>
        <name>Na(+)</name>
        <dbReference type="ChEBI" id="CHEBI:29101"/>
        <label>1</label>
    </ligand>
</feature>
<sequence>MPLCKTKTVNVDEGSNRGQSTPNTDYMYQSWVGVLDLGYKCQSKNQNETTNETAAVKSYKQYNASSVNTTVVCTTNGSWITAPEEFWRENVLQMSSGIGELGTINWKLMLCFFFIWLVVGLCVIKGVKSIGKIVYVTAILPYILLFVFLVHGLTLDGSVDGIVFFFKPNFAKAFTFEVWVAAAIQVFYSLGISNGALYAFSSFNKFHNNTLRDTCILTFVCEGSSILAGAVIFSVLGYLAKKYSIPIEDVVKSGPGLGFVAYPEALAHLPGQNIWTILFFIMLLSLALDSRFGSFECIVIAAIDIWPSLMRKRTVVIIVLCGFFALSGIIFCFQSGIYLFQIMDWYCSFSLPFIGMIECIVFGWIYGINKVSKDFEMMNGQGIPVYFRICICFIAPLLLLTIFISGMVSYKAPTHGDYQYPNVAIAFGFILSLIPLIPIPVFAIRSIKKAPGHTFKEKFIFSLRPNSSWKPAETSLQELYTKKEYHEGTIMERMKLNVFGDKRN</sequence>
<dbReference type="PANTHER" id="PTHR11616:SF321">
    <property type="entry name" value="SODIUM-DEPENDENT NUTRIENT AMINO ACID TRANSPORTER 1-RELATED"/>
    <property type="match status" value="1"/>
</dbReference>
<gene>
    <name evidence="10" type="ORF">MGAL_10B038101</name>
</gene>
<feature type="transmembrane region" description="Helical" evidence="9">
    <location>
        <begin position="424"/>
        <end position="444"/>
    </location>
</feature>
<evidence type="ECO:0000313" key="11">
    <source>
        <dbReference type="Proteomes" id="UP000596742"/>
    </source>
</evidence>
<feature type="transmembrane region" description="Helical" evidence="9">
    <location>
        <begin position="385"/>
        <end position="404"/>
    </location>
</feature>
<evidence type="ECO:0000256" key="3">
    <source>
        <dbReference type="ARBA" id="ARBA00022448"/>
    </source>
</evidence>
<evidence type="ECO:0000256" key="9">
    <source>
        <dbReference type="SAM" id="Phobius"/>
    </source>
</evidence>
<feature type="binding site" evidence="8">
    <location>
        <position position="289"/>
    </location>
    <ligand>
        <name>Na(+)</name>
        <dbReference type="ChEBI" id="CHEBI:29101"/>
        <label>1</label>
    </ligand>
</feature>
<evidence type="ECO:0000256" key="1">
    <source>
        <dbReference type="ARBA" id="ARBA00004141"/>
    </source>
</evidence>
<keyword evidence="3" id="KW-0813">Transport</keyword>
<keyword evidence="7" id="KW-0325">Glycoprotein</keyword>
<dbReference type="AlphaFoldDB" id="A0A8B6DPY4"/>
<comment type="similarity">
    <text evidence="2">Belongs to the sodium:neurotransmitter symporter (SNF) (TC 2.A.22) family.</text>
</comment>
<evidence type="ECO:0000256" key="2">
    <source>
        <dbReference type="ARBA" id="ARBA00006459"/>
    </source>
</evidence>
<feature type="binding site" evidence="8">
    <location>
        <position position="189"/>
    </location>
    <ligand>
        <name>Na(+)</name>
        <dbReference type="ChEBI" id="CHEBI:29101"/>
        <label>1</label>
    </ligand>
</feature>
<comment type="caution">
    <text evidence="10">The sequence shown here is derived from an EMBL/GenBank/DDBJ whole genome shotgun (WGS) entry which is preliminary data.</text>
</comment>
<evidence type="ECO:0000256" key="7">
    <source>
        <dbReference type="ARBA" id="ARBA00023180"/>
    </source>
</evidence>
<keyword evidence="8" id="KW-0915">Sodium</keyword>
<feature type="transmembrane region" description="Helical" evidence="9">
    <location>
        <begin position="133"/>
        <end position="153"/>
    </location>
</feature>
<reference evidence="10" key="1">
    <citation type="submission" date="2018-11" db="EMBL/GenBank/DDBJ databases">
        <authorList>
            <person name="Alioto T."/>
            <person name="Alioto T."/>
        </authorList>
    </citation>
    <scope>NUCLEOTIDE SEQUENCE</scope>
</reference>
<evidence type="ECO:0000256" key="6">
    <source>
        <dbReference type="ARBA" id="ARBA00023136"/>
    </source>
</evidence>
<evidence type="ECO:0000313" key="10">
    <source>
        <dbReference type="EMBL" id="VDI22632.1"/>
    </source>
</evidence>